<keyword evidence="4" id="KW-1185">Reference proteome</keyword>
<evidence type="ECO:0000259" key="1">
    <source>
        <dbReference type="Pfam" id="PF00561"/>
    </source>
</evidence>
<dbReference type="Proteomes" id="UP001428817">
    <property type="component" value="Unassembled WGS sequence"/>
</dbReference>
<evidence type="ECO:0000313" key="4">
    <source>
        <dbReference type="Proteomes" id="UP001428817"/>
    </source>
</evidence>
<dbReference type="Pfam" id="PF08386">
    <property type="entry name" value="Abhydrolase_4"/>
    <property type="match status" value="1"/>
</dbReference>
<comment type="caution">
    <text evidence="3">The sequence shown here is derived from an EMBL/GenBank/DDBJ whole genome shotgun (WGS) entry which is preliminary data.</text>
</comment>
<accession>A0ABP9Q648</accession>
<dbReference type="PANTHER" id="PTHR43433">
    <property type="entry name" value="HYDROLASE, ALPHA/BETA FOLD FAMILY PROTEIN"/>
    <property type="match status" value="1"/>
</dbReference>
<gene>
    <name evidence="3" type="ORF">GCM10023321_35330</name>
</gene>
<dbReference type="RefSeq" id="WP_185059356.1">
    <property type="nucleotide sequence ID" value="NZ_BAABJP010000015.1"/>
</dbReference>
<dbReference type="SUPFAM" id="SSF53474">
    <property type="entry name" value="alpha/beta-Hydrolases"/>
    <property type="match status" value="1"/>
</dbReference>
<evidence type="ECO:0000313" key="3">
    <source>
        <dbReference type="EMBL" id="GAA5157289.1"/>
    </source>
</evidence>
<dbReference type="InterPro" id="IPR029058">
    <property type="entry name" value="AB_hydrolase_fold"/>
</dbReference>
<dbReference type="Pfam" id="PF00561">
    <property type="entry name" value="Abhydrolase_1"/>
    <property type="match status" value="1"/>
</dbReference>
<evidence type="ECO:0000259" key="2">
    <source>
        <dbReference type="Pfam" id="PF08386"/>
    </source>
</evidence>
<sequence length="287" mass="30355">MTEHVQPADERIVPVNGIELCAQAFGTPGGPAILLIGGAEASMDWWEDEFCGRLASAGRHVLRYDSRDTGRSTTFPVGEPPYTGEDQLADALGLLDAFGLGAAHVVGMSGGGMLAQTLAVLHPDRVATLTLISTSPGGSDLPPMSPALAERFQEPAPGPDWTDRESVIAYFIEGERGFAGTLPVDESRIRLIAGRAFDRSPDPAAATNHWMVGGAEPVRPRLGEIAAPTLVMHGTADPLFPYGHAEALAREIPDAKLVPLPGVGHQMPPPEVWDTVIPAITDHTARD</sequence>
<dbReference type="Gene3D" id="3.40.50.1820">
    <property type="entry name" value="alpha/beta hydrolase"/>
    <property type="match status" value="1"/>
</dbReference>
<dbReference type="PRINTS" id="PR00111">
    <property type="entry name" value="ABHYDROLASE"/>
</dbReference>
<evidence type="ECO:0008006" key="5">
    <source>
        <dbReference type="Google" id="ProtNLM"/>
    </source>
</evidence>
<dbReference type="PANTHER" id="PTHR43433:SF5">
    <property type="entry name" value="AB HYDROLASE-1 DOMAIN-CONTAINING PROTEIN"/>
    <property type="match status" value="1"/>
</dbReference>
<dbReference type="InterPro" id="IPR013595">
    <property type="entry name" value="Pept_S33_TAP-like_C"/>
</dbReference>
<dbReference type="InterPro" id="IPR050471">
    <property type="entry name" value="AB_hydrolase"/>
</dbReference>
<dbReference type="InterPro" id="IPR000073">
    <property type="entry name" value="AB_hydrolase_1"/>
</dbReference>
<feature type="domain" description="AB hydrolase-1" evidence="1">
    <location>
        <begin position="31"/>
        <end position="154"/>
    </location>
</feature>
<protein>
    <recommendedName>
        <fullName evidence="5">Pimeloyl-ACP methyl ester carboxylesterase</fullName>
    </recommendedName>
</protein>
<name>A0ABP9Q648_9PSEU</name>
<dbReference type="EMBL" id="BAABJP010000015">
    <property type="protein sequence ID" value="GAA5157289.1"/>
    <property type="molecule type" value="Genomic_DNA"/>
</dbReference>
<proteinExistence type="predicted"/>
<organism evidence="3 4">
    <name type="scientific">Pseudonocardia eucalypti</name>
    <dbReference type="NCBI Taxonomy" id="648755"/>
    <lineage>
        <taxon>Bacteria</taxon>
        <taxon>Bacillati</taxon>
        <taxon>Actinomycetota</taxon>
        <taxon>Actinomycetes</taxon>
        <taxon>Pseudonocardiales</taxon>
        <taxon>Pseudonocardiaceae</taxon>
        <taxon>Pseudonocardia</taxon>
    </lineage>
</organism>
<reference evidence="4" key="1">
    <citation type="journal article" date="2019" name="Int. J. Syst. Evol. Microbiol.">
        <title>The Global Catalogue of Microorganisms (GCM) 10K type strain sequencing project: providing services to taxonomists for standard genome sequencing and annotation.</title>
        <authorList>
            <consortium name="The Broad Institute Genomics Platform"/>
            <consortium name="The Broad Institute Genome Sequencing Center for Infectious Disease"/>
            <person name="Wu L."/>
            <person name="Ma J."/>
        </authorList>
    </citation>
    <scope>NUCLEOTIDE SEQUENCE [LARGE SCALE GENOMIC DNA]</scope>
    <source>
        <strain evidence="4">JCM 18303</strain>
    </source>
</reference>
<feature type="domain" description="Peptidase S33 tripeptidyl aminopeptidase-like C-terminal" evidence="2">
    <location>
        <begin position="208"/>
        <end position="267"/>
    </location>
</feature>